<reference evidence="12" key="1">
    <citation type="submission" date="2024-01" db="EMBL/GenBank/DDBJ databases">
        <authorList>
            <person name="Webb A."/>
        </authorList>
    </citation>
    <scope>NUCLEOTIDE SEQUENCE</scope>
    <source>
        <strain evidence="12">Pm1</strain>
    </source>
</reference>
<evidence type="ECO:0000256" key="2">
    <source>
        <dbReference type="ARBA" id="ARBA00007856"/>
    </source>
</evidence>
<dbReference type="Gene3D" id="1.20.5.260">
    <property type="entry name" value="Cytochrome b-c1 complex subunit 9"/>
    <property type="match status" value="1"/>
</dbReference>
<dbReference type="AlphaFoldDB" id="A0AAV1UNQ7"/>
<dbReference type="PANTHER" id="PTHR12980">
    <property type="entry name" value="UBIQUINOL-CYTOCHROME C REDUCTASE COMPLEX, SUBUNIT X"/>
    <property type="match status" value="1"/>
</dbReference>
<evidence type="ECO:0000256" key="6">
    <source>
        <dbReference type="ARBA" id="ARBA00022792"/>
    </source>
</evidence>
<keyword evidence="6" id="KW-0999">Mitochondrion inner membrane</keyword>
<evidence type="ECO:0000313" key="12">
    <source>
        <dbReference type="EMBL" id="CAK7935257.1"/>
    </source>
</evidence>
<proteinExistence type="inferred from homology"/>
<keyword evidence="4" id="KW-0679">Respiratory chain</keyword>
<keyword evidence="7" id="KW-0249">Electron transport</keyword>
<keyword evidence="8" id="KW-1133">Transmembrane helix</keyword>
<keyword evidence="5" id="KW-0812">Transmembrane</keyword>
<evidence type="ECO:0008006" key="14">
    <source>
        <dbReference type="Google" id="ProtNLM"/>
    </source>
</evidence>
<comment type="caution">
    <text evidence="12">The sequence shown here is derived from an EMBL/GenBank/DDBJ whole genome shotgun (WGS) entry which is preliminary data.</text>
</comment>
<evidence type="ECO:0000256" key="1">
    <source>
        <dbReference type="ARBA" id="ARBA00004434"/>
    </source>
</evidence>
<dbReference type="Pfam" id="PF05365">
    <property type="entry name" value="UCR_UQCRX_QCR9"/>
    <property type="match status" value="1"/>
</dbReference>
<dbReference type="PANTHER" id="PTHR12980:SF0">
    <property type="entry name" value="CYTOCHROME B-C1 COMPLEX SUBUNIT 9"/>
    <property type="match status" value="1"/>
</dbReference>
<evidence type="ECO:0000313" key="13">
    <source>
        <dbReference type="Proteomes" id="UP001162060"/>
    </source>
</evidence>
<dbReference type="InterPro" id="IPR008027">
    <property type="entry name" value="QCR9"/>
</dbReference>
<evidence type="ECO:0000256" key="11">
    <source>
        <dbReference type="SAM" id="MobiDB-lite"/>
    </source>
</evidence>
<dbReference type="GO" id="GO:0006122">
    <property type="term" value="P:mitochondrial electron transport, ubiquinol to cytochrome c"/>
    <property type="evidence" value="ECO:0007669"/>
    <property type="project" value="InterPro"/>
</dbReference>
<feature type="compositionally biased region" description="Basic and acidic residues" evidence="11">
    <location>
        <begin position="125"/>
        <end position="135"/>
    </location>
</feature>
<dbReference type="Proteomes" id="UP001162060">
    <property type="component" value="Unassembled WGS sequence"/>
</dbReference>
<evidence type="ECO:0000256" key="7">
    <source>
        <dbReference type="ARBA" id="ARBA00022982"/>
    </source>
</evidence>
<feature type="compositionally biased region" description="Polar residues" evidence="11">
    <location>
        <begin position="9"/>
        <end position="30"/>
    </location>
</feature>
<keyword evidence="9" id="KW-0496">Mitochondrion</keyword>
<sequence>MYSRAISRAVSQTTRQSARMASTTKHSSVNGKGALDGAYKTFMKSTPVYVTTVLLAALVGESVYGSVTNYVWEASNRGRLYHHVDWSKFEEEEEEDEEEEEQEEKGEEAAEEEEEEKGEAEGDVESIHEYNDEDK</sequence>
<gene>
    <name evidence="12" type="ORF">PM001_LOCUS20407</name>
</gene>
<feature type="region of interest" description="Disordered" evidence="11">
    <location>
        <begin position="88"/>
        <end position="135"/>
    </location>
</feature>
<evidence type="ECO:0000256" key="4">
    <source>
        <dbReference type="ARBA" id="ARBA00022660"/>
    </source>
</evidence>
<organism evidence="12 13">
    <name type="scientific">Peronospora matthiolae</name>
    <dbReference type="NCBI Taxonomy" id="2874970"/>
    <lineage>
        <taxon>Eukaryota</taxon>
        <taxon>Sar</taxon>
        <taxon>Stramenopiles</taxon>
        <taxon>Oomycota</taxon>
        <taxon>Peronosporomycetes</taxon>
        <taxon>Peronosporales</taxon>
        <taxon>Peronosporaceae</taxon>
        <taxon>Peronospora</taxon>
    </lineage>
</organism>
<keyword evidence="10" id="KW-0472">Membrane</keyword>
<evidence type="ECO:0000256" key="9">
    <source>
        <dbReference type="ARBA" id="ARBA00023128"/>
    </source>
</evidence>
<evidence type="ECO:0000256" key="8">
    <source>
        <dbReference type="ARBA" id="ARBA00022989"/>
    </source>
</evidence>
<accession>A0AAV1UNQ7</accession>
<protein>
    <recommendedName>
        <fullName evidence="14">Cytochrome b-c1 complex subunit 9</fullName>
    </recommendedName>
</protein>
<comment type="subcellular location">
    <subcellularLocation>
        <location evidence="1">Mitochondrion inner membrane</location>
        <topology evidence="1">Single-pass membrane protein</topology>
    </subcellularLocation>
</comment>
<feature type="region of interest" description="Disordered" evidence="11">
    <location>
        <begin position="1"/>
        <end position="33"/>
    </location>
</feature>
<evidence type="ECO:0000256" key="5">
    <source>
        <dbReference type="ARBA" id="ARBA00022692"/>
    </source>
</evidence>
<dbReference type="GO" id="GO:0005743">
    <property type="term" value="C:mitochondrial inner membrane"/>
    <property type="evidence" value="ECO:0007669"/>
    <property type="project" value="UniProtKB-SubCell"/>
</dbReference>
<name>A0AAV1UNQ7_9STRA</name>
<keyword evidence="3" id="KW-0813">Transport</keyword>
<dbReference type="InterPro" id="IPR036656">
    <property type="entry name" value="QCR9_sf"/>
</dbReference>
<evidence type="ECO:0000256" key="10">
    <source>
        <dbReference type="ARBA" id="ARBA00023136"/>
    </source>
</evidence>
<feature type="compositionally biased region" description="Acidic residues" evidence="11">
    <location>
        <begin position="90"/>
        <end position="124"/>
    </location>
</feature>
<dbReference type="GO" id="GO:0045275">
    <property type="term" value="C:respiratory chain complex III"/>
    <property type="evidence" value="ECO:0007669"/>
    <property type="project" value="InterPro"/>
</dbReference>
<dbReference type="EMBL" id="CAKLBY020000221">
    <property type="protein sequence ID" value="CAK7935257.1"/>
    <property type="molecule type" value="Genomic_DNA"/>
</dbReference>
<comment type="similarity">
    <text evidence="2">Belongs to the UQCR10/QCR9 family.</text>
</comment>
<dbReference type="SUPFAM" id="SSF81514">
    <property type="entry name" value="Subunit X (non-heme 7 kDa protein) of cytochrome bc1 complex (Ubiquinol-cytochrome c reductase)"/>
    <property type="match status" value="1"/>
</dbReference>
<evidence type="ECO:0000256" key="3">
    <source>
        <dbReference type="ARBA" id="ARBA00022448"/>
    </source>
</evidence>